<keyword evidence="1" id="KW-0813">Transport</keyword>
<keyword evidence="7" id="KW-0732">Signal</keyword>
<keyword evidence="3 6" id="KW-0479">Metal-binding</keyword>
<evidence type="ECO:0000256" key="5">
    <source>
        <dbReference type="ARBA" id="ARBA00023004"/>
    </source>
</evidence>
<name>A0A5C8ZW35_9GAMM</name>
<dbReference type="InterPro" id="IPR002327">
    <property type="entry name" value="Cyt_c_1A/1B"/>
</dbReference>
<dbReference type="PROSITE" id="PS51007">
    <property type="entry name" value="CYTC"/>
    <property type="match status" value="1"/>
</dbReference>
<evidence type="ECO:0000313" key="9">
    <source>
        <dbReference type="EMBL" id="TXS91984.1"/>
    </source>
</evidence>
<evidence type="ECO:0000256" key="2">
    <source>
        <dbReference type="ARBA" id="ARBA00022617"/>
    </source>
</evidence>
<evidence type="ECO:0000256" key="4">
    <source>
        <dbReference type="ARBA" id="ARBA00022982"/>
    </source>
</evidence>
<keyword evidence="4" id="KW-0249">Electron transport</keyword>
<sequence length="135" mass="14364">MGGMQLRSTLLASTLCCVSLVAPYLQAADSAMVKRGQMLFLQCRACHDTQPSTTTKVGPNLHCLFGRSAAGAADYATYSEALRSSKVTWNRESLDQWLVNPAAMVPGTTMAFAGVPSAENRAALIAFLEQSTACN</sequence>
<dbReference type="GO" id="GO:0020037">
    <property type="term" value="F:heme binding"/>
    <property type="evidence" value="ECO:0007669"/>
    <property type="project" value="InterPro"/>
</dbReference>
<keyword evidence="2 6" id="KW-0349">Heme</keyword>
<accession>A0A5C8ZW35</accession>
<proteinExistence type="predicted"/>
<dbReference type="InterPro" id="IPR009056">
    <property type="entry name" value="Cyt_c-like_dom"/>
</dbReference>
<keyword evidence="5 6" id="KW-0408">Iron</keyword>
<keyword evidence="10" id="KW-1185">Reference proteome</keyword>
<dbReference type="PANTHER" id="PTHR11961">
    <property type="entry name" value="CYTOCHROME C"/>
    <property type="match status" value="1"/>
</dbReference>
<dbReference type="Gene3D" id="1.10.760.10">
    <property type="entry name" value="Cytochrome c-like domain"/>
    <property type="match status" value="1"/>
</dbReference>
<dbReference type="GO" id="GO:0046872">
    <property type="term" value="F:metal ion binding"/>
    <property type="evidence" value="ECO:0007669"/>
    <property type="project" value="UniProtKB-KW"/>
</dbReference>
<dbReference type="PRINTS" id="PR00604">
    <property type="entry name" value="CYTCHRMECIAB"/>
</dbReference>
<organism evidence="9 10">
    <name type="scientific">Parahaliea maris</name>
    <dbReference type="NCBI Taxonomy" id="2716870"/>
    <lineage>
        <taxon>Bacteria</taxon>
        <taxon>Pseudomonadati</taxon>
        <taxon>Pseudomonadota</taxon>
        <taxon>Gammaproteobacteria</taxon>
        <taxon>Cellvibrionales</taxon>
        <taxon>Halieaceae</taxon>
        <taxon>Parahaliea</taxon>
    </lineage>
</organism>
<evidence type="ECO:0000256" key="3">
    <source>
        <dbReference type="ARBA" id="ARBA00022723"/>
    </source>
</evidence>
<reference evidence="9 10" key="1">
    <citation type="submission" date="2019-08" db="EMBL/GenBank/DDBJ databases">
        <title>Parahaliea maris sp. nov., isolated from the surface seawater.</title>
        <authorList>
            <person name="Liu Y."/>
        </authorList>
    </citation>
    <scope>NUCLEOTIDE SEQUENCE [LARGE SCALE GENOMIC DNA]</scope>
    <source>
        <strain evidence="9 10">HSLHS9</strain>
    </source>
</reference>
<dbReference type="Proteomes" id="UP000321039">
    <property type="component" value="Unassembled WGS sequence"/>
</dbReference>
<evidence type="ECO:0000256" key="1">
    <source>
        <dbReference type="ARBA" id="ARBA00022448"/>
    </source>
</evidence>
<evidence type="ECO:0000256" key="7">
    <source>
        <dbReference type="SAM" id="SignalP"/>
    </source>
</evidence>
<dbReference type="SUPFAM" id="SSF46626">
    <property type="entry name" value="Cytochrome c"/>
    <property type="match status" value="1"/>
</dbReference>
<protein>
    <submittedName>
        <fullName evidence="9">C-type cytochrome</fullName>
    </submittedName>
</protein>
<dbReference type="EMBL" id="VRZA01000005">
    <property type="protein sequence ID" value="TXS91984.1"/>
    <property type="molecule type" value="Genomic_DNA"/>
</dbReference>
<dbReference type="AlphaFoldDB" id="A0A5C8ZW35"/>
<evidence type="ECO:0000256" key="6">
    <source>
        <dbReference type="PROSITE-ProRule" id="PRU00433"/>
    </source>
</evidence>
<dbReference type="GO" id="GO:0009055">
    <property type="term" value="F:electron transfer activity"/>
    <property type="evidence" value="ECO:0007669"/>
    <property type="project" value="InterPro"/>
</dbReference>
<comment type="caution">
    <text evidence="9">The sequence shown here is derived from an EMBL/GenBank/DDBJ whole genome shotgun (WGS) entry which is preliminary data.</text>
</comment>
<gene>
    <name evidence="9" type="ORF">FV139_14760</name>
</gene>
<evidence type="ECO:0000313" key="10">
    <source>
        <dbReference type="Proteomes" id="UP000321039"/>
    </source>
</evidence>
<feature type="signal peptide" evidence="7">
    <location>
        <begin position="1"/>
        <end position="27"/>
    </location>
</feature>
<evidence type="ECO:0000259" key="8">
    <source>
        <dbReference type="PROSITE" id="PS51007"/>
    </source>
</evidence>
<dbReference type="InterPro" id="IPR036909">
    <property type="entry name" value="Cyt_c-like_dom_sf"/>
</dbReference>
<feature type="chain" id="PRO_5023035623" evidence="7">
    <location>
        <begin position="28"/>
        <end position="135"/>
    </location>
</feature>
<feature type="domain" description="Cytochrome c" evidence="8">
    <location>
        <begin position="31"/>
        <end position="132"/>
    </location>
</feature>